<keyword evidence="3" id="KW-1185">Reference proteome</keyword>
<evidence type="ECO:0000259" key="1">
    <source>
        <dbReference type="Pfam" id="PF03372"/>
    </source>
</evidence>
<accession>A0A9N9JGE9</accession>
<evidence type="ECO:0000313" key="2">
    <source>
        <dbReference type="EMBL" id="CAG8777985.1"/>
    </source>
</evidence>
<gene>
    <name evidence="2" type="ORF">AMORRO_LOCUS17076</name>
</gene>
<feature type="domain" description="Endonuclease/exonuclease/phosphatase" evidence="1">
    <location>
        <begin position="12"/>
        <end position="102"/>
    </location>
</feature>
<feature type="non-terminal residue" evidence="2">
    <location>
        <position position="1"/>
    </location>
</feature>
<dbReference type="OrthoDB" id="2411800at2759"/>
<protein>
    <submittedName>
        <fullName evidence="2">18890_t:CDS:1</fullName>
    </submittedName>
</protein>
<sequence length="195" mass="22333">ALGKERDQTMRWVEERAQAAKKNKHKIIVLGDFNSIPNPRLDKTTQAKHQSKSNNPTSRILKYLQYNGYIDTFREVHPCQERYTWRNSRNTETRIDQIWMSSDEEWNLVEAYIAESEAITHSDHEIAGCQIEVGDIVNKDKQTLNKATAIAKKYLSGKIDAESTARQVSEWIKVNAQTAKLLSTELTDTPKGISL</sequence>
<reference evidence="2" key="1">
    <citation type="submission" date="2021-06" db="EMBL/GenBank/DDBJ databases">
        <authorList>
            <person name="Kallberg Y."/>
            <person name="Tangrot J."/>
            <person name="Rosling A."/>
        </authorList>
    </citation>
    <scope>NUCLEOTIDE SEQUENCE</scope>
    <source>
        <strain evidence="2">CL551</strain>
    </source>
</reference>
<dbReference type="Proteomes" id="UP000789342">
    <property type="component" value="Unassembled WGS sequence"/>
</dbReference>
<dbReference type="AlphaFoldDB" id="A0A9N9JGE9"/>
<name>A0A9N9JGE9_9GLOM</name>
<dbReference type="GO" id="GO:0003824">
    <property type="term" value="F:catalytic activity"/>
    <property type="evidence" value="ECO:0007669"/>
    <property type="project" value="InterPro"/>
</dbReference>
<evidence type="ECO:0000313" key="3">
    <source>
        <dbReference type="Proteomes" id="UP000789342"/>
    </source>
</evidence>
<proteinExistence type="predicted"/>
<organism evidence="2 3">
    <name type="scientific">Acaulospora morrowiae</name>
    <dbReference type="NCBI Taxonomy" id="94023"/>
    <lineage>
        <taxon>Eukaryota</taxon>
        <taxon>Fungi</taxon>
        <taxon>Fungi incertae sedis</taxon>
        <taxon>Mucoromycota</taxon>
        <taxon>Glomeromycotina</taxon>
        <taxon>Glomeromycetes</taxon>
        <taxon>Diversisporales</taxon>
        <taxon>Acaulosporaceae</taxon>
        <taxon>Acaulospora</taxon>
    </lineage>
</organism>
<feature type="non-terminal residue" evidence="2">
    <location>
        <position position="195"/>
    </location>
</feature>
<dbReference type="InterPro" id="IPR005135">
    <property type="entry name" value="Endo/exonuclease/phosphatase"/>
</dbReference>
<dbReference type="EMBL" id="CAJVPV010050565">
    <property type="protein sequence ID" value="CAG8777985.1"/>
    <property type="molecule type" value="Genomic_DNA"/>
</dbReference>
<comment type="caution">
    <text evidence="2">The sequence shown here is derived from an EMBL/GenBank/DDBJ whole genome shotgun (WGS) entry which is preliminary data.</text>
</comment>
<dbReference type="Gene3D" id="3.60.10.10">
    <property type="entry name" value="Endonuclease/exonuclease/phosphatase"/>
    <property type="match status" value="1"/>
</dbReference>
<dbReference type="SUPFAM" id="SSF56219">
    <property type="entry name" value="DNase I-like"/>
    <property type="match status" value="1"/>
</dbReference>
<dbReference type="InterPro" id="IPR036691">
    <property type="entry name" value="Endo/exonu/phosph_ase_sf"/>
</dbReference>
<dbReference type="Pfam" id="PF03372">
    <property type="entry name" value="Exo_endo_phos"/>
    <property type="match status" value="1"/>
</dbReference>